<dbReference type="InterPro" id="IPR036249">
    <property type="entry name" value="Thioredoxin-like_sf"/>
</dbReference>
<gene>
    <name evidence="3" type="primary">X4G11.150</name>
</gene>
<accession>Q872B5</accession>
<sequence>MSLPSTYRRSESSMLEHQTWCNRGFEPTETSLANMVKAQGLVQKFKVTHLLSYLGRLNPIPIGVSKTDAVWLFDNVAFRSPNGLWQAEFVTAVFDARISTKFVEAVGDIAEKVGLSKGDKQEKTIEQRITPFLMEVLPGRRVDIKFGESTELRLGPGGRNGISSELKKLPDSSAGKPEGWAVISDVDDTIKITQTSDPVGILRSTFVADPTPIAGMPELYWQIKDIVTPSAPWFYLSASPYNLYPFLRDFTHRYYPRGQLILRDASWMTIPGLLSNLTLGTQRYKVDRMKKLYEWLPKKKMICIGDSTQSDPEAYGEMYRKHPEWIKLILIRKVADIAAIGTEAKNAAKRFEDAFKGVPREVWHVFEDPAECPYGTRPHHDLFSDECQLRLITAVHKVLADSHTWFMCYGRVQFNSCETCRGTCLDDLARSTLEVAVFLSMIDSCDDIDAATTTIAPTLSSAAERVKMSSEGAAVKRQRSNKDVPYNLIYWPGIPGRGEFIRLTLEEAGAEYVDTAQVEGGIDEVMAYVKGEKPDDKTNPPIFAPPILKHGDLVISQTPNILLYLGPRLGLVPGVEDDPDALYKVNELALTALDGLSNEPHDCHHPIASELYYEDQKEEAKRKVEHYVKTRLPKFLGYFERVLNSKASGEGPYLYAGKLSYADLVLFQCLDGLKFMFPKAMAKLNKEGKHSKLFELYDAVGQRPKIKEYLGGPRRQKYSSGLYRYYEEFDIEG</sequence>
<dbReference type="PROSITE" id="PS50404">
    <property type="entry name" value="GST_NTER"/>
    <property type="match status" value="1"/>
</dbReference>
<dbReference type="EMBL" id="BX294013">
    <property type="protein sequence ID" value="CAD70818.1"/>
    <property type="molecule type" value="Genomic_DNA"/>
</dbReference>
<dbReference type="VEuPathDB" id="FungiDB:NCU04676"/>
<evidence type="ECO:0000313" key="3">
    <source>
        <dbReference type="EMBL" id="CAD70818.1"/>
    </source>
</evidence>
<dbReference type="PANTHER" id="PTHR28208">
    <property type="entry name" value="PHOSPHATIDATE PHOSPHATASE APP1"/>
    <property type="match status" value="1"/>
</dbReference>
<dbReference type="SUPFAM" id="SSF52833">
    <property type="entry name" value="Thioredoxin-like"/>
    <property type="match status" value="1"/>
</dbReference>
<dbReference type="InterPro" id="IPR010987">
    <property type="entry name" value="Glutathione-S-Trfase_C-like"/>
</dbReference>
<evidence type="ECO:0000259" key="1">
    <source>
        <dbReference type="PROSITE" id="PS50404"/>
    </source>
</evidence>
<evidence type="ECO:0000259" key="2">
    <source>
        <dbReference type="PROSITE" id="PS50405"/>
    </source>
</evidence>
<dbReference type="Gene3D" id="3.40.30.10">
    <property type="entry name" value="Glutaredoxin"/>
    <property type="match status" value="1"/>
</dbReference>
<dbReference type="InterPro" id="IPR036282">
    <property type="entry name" value="Glutathione-S-Trfase_C_sf"/>
</dbReference>
<dbReference type="PANTHER" id="PTHR28208:SF1">
    <property type="entry name" value="FILAMENT ORGANIZATION PROTEIN APP1-LIKE, PUTATIVE (AFU_ORTHOLOGUE AFUA_1G06650)-RELATED"/>
    <property type="match status" value="1"/>
</dbReference>
<feature type="domain" description="GST N-terminal" evidence="1">
    <location>
        <begin position="485"/>
        <end position="573"/>
    </location>
</feature>
<feature type="domain" description="GST C-terminal" evidence="2">
    <location>
        <begin position="578"/>
        <end position="719"/>
    </location>
</feature>
<dbReference type="Pfam" id="PF09949">
    <property type="entry name" value="APP1_cat"/>
    <property type="match status" value="1"/>
</dbReference>
<reference evidence="3" key="2">
    <citation type="submission" date="2003-03" db="EMBL/GenBank/DDBJ databases">
        <authorList>
            <person name="German Neurospora genome project"/>
        </authorList>
    </citation>
    <scope>NUCLEOTIDE SEQUENCE</scope>
</reference>
<dbReference type="FunFam" id="3.40.30.10:FF:000374">
    <property type="entry name" value="Glutathione S-transferase"/>
    <property type="match status" value="1"/>
</dbReference>
<name>Q872B5_NEUCS</name>
<proteinExistence type="predicted"/>
<organism evidence="3">
    <name type="scientific">Neurospora crassa</name>
    <dbReference type="NCBI Taxonomy" id="5141"/>
    <lineage>
        <taxon>Eukaryota</taxon>
        <taxon>Fungi</taxon>
        <taxon>Dikarya</taxon>
        <taxon>Ascomycota</taxon>
        <taxon>Pezizomycotina</taxon>
        <taxon>Sordariomycetes</taxon>
        <taxon>Sordariomycetidae</taxon>
        <taxon>Sordariales</taxon>
        <taxon>Sordariaceae</taxon>
        <taxon>Neurospora</taxon>
    </lineage>
</organism>
<dbReference type="CDD" id="cd03039">
    <property type="entry name" value="GST_N_Sigma_like"/>
    <property type="match status" value="1"/>
</dbReference>
<dbReference type="Gene3D" id="1.20.1050.10">
    <property type="match status" value="1"/>
</dbReference>
<dbReference type="InterPro" id="IPR004046">
    <property type="entry name" value="GST_C"/>
</dbReference>
<reference evidence="3" key="1">
    <citation type="submission" date="2003-03" db="EMBL/GenBank/DDBJ databases">
        <authorList>
            <person name="Schulte U."/>
            <person name="Aign V."/>
            <person name="Hoheisel J."/>
            <person name="Brandt P."/>
            <person name="Fartmann B."/>
            <person name="Holland R."/>
            <person name="Nyakatura G."/>
            <person name="Mewes H.W."/>
            <person name="Mannhaupt G."/>
        </authorList>
    </citation>
    <scope>NUCLEOTIDE SEQUENCE</scope>
</reference>
<dbReference type="Pfam" id="PF14497">
    <property type="entry name" value="GST_C_3"/>
    <property type="match status" value="1"/>
</dbReference>
<dbReference type="GO" id="GO:0030479">
    <property type="term" value="C:actin cortical patch"/>
    <property type="evidence" value="ECO:0007669"/>
    <property type="project" value="TreeGrafter"/>
</dbReference>
<dbReference type="GO" id="GO:0008195">
    <property type="term" value="F:phosphatidate phosphatase activity"/>
    <property type="evidence" value="ECO:0007669"/>
    <property type="project" value="InterPro"/>
</dbReference>
<dbReference type="AlphaFoldDB" id="Q872B5"/>
<dbReference type="PROSITE" id="PS50405">
    <property type="entry name" value="GST_CTER"/>
    <property type="match status" value="1"/>
</dbReference>
<dbReference type="InterPro" id="IPR019236">
    <property type="entry name" value="APP1_cat"/>
</dbReference>
<dbReference type="InterPro" id="IPR052935">
    <property type="entry name" value="Mg2+_PAP"/>
</dbReference>
<protein>
    <submittedName>
        <fullName evidence="3">Uncharacterized protein X4G11.150</fullName>
    </submittedName>
</protein>
<dbReference type="PIRSF" id="PIRSF037464">
    <property type="entry name" value="UCP037464_APP1"/>
    <property type="match status" value="1"/>
</dbReference>
<dbReference type="CDD" id="cd03192">
    <property type="entry name" value="GST_C_Sigma_like"/>
    <property type="match status" value="1"/>
</dbReference>
<dbReference type="VEuPathDB" id="FungiDB:NCU16947"/>
<dbReference type="SUPFAM" id="SSF47616">
    <property type="entry name" value="GST C-terminal domain-like"/>
    <property type="match status" value="1"/>
</dbReference>
<dbReference type="FunFam" id="1.20.1050.10:FF:000051">
    <property type="entry name" value="Glutathione S-transferase"/>
    <property type="match status" value="1"/>
</dbReference>
<dbReference type="InterPro" id="IPR004045">
    <property type="entry name" value="Glutathione_S-Trfase_N"/>
</dbReference>
<dbReference type="InterPro" id="IPR017210">
    <property type="entry name" value="APP1"/>
</dbReference>